<gene>
    <name evidence="2" type="ORF">G5B47_16075</name>
</gene>
<dbReference type="RefSeq" id="WP_165099990.1">
    <property type="nucleotide sequence ID" value="NZ_JAAKGU010000007.1"/>
</dbReference>
<organism evidence="2 3">
    <name type="scientific">Paenibacillus apii</name>
    <dbReference type="NCBI Taxonomy" id="1850370"/>
    <lineage>
        <taxon>Bacteria</taxon>
        <taxon>Bacillati</taxon>
        <taxon>Bacillota</taxon>
        <taxon>Bacilli</taxon>
        <taxon>Bacillales</taxon>
        <taxon>Paenibacillaceae</taxon>
        <taxon>Paenibacillus</taxon>
    </lineage>
</organism>
<dbReference type="AlphaFoldDB" id="A0A6M1PK16"/>
<keyword evidence="3" id="KW-1185">Reference proteome</keyword>
<reference evidence="2 3" key="1">
    <citation type="submission" date="2020-02" db="EMBL/GenBank/DDBJ databases">
        <authorList>
            <person name="Gao J."/>
            <person name="Sun J."/>
        </authorList>
    </citation>
    <scope>NUCLEOTIDE SEQUENCE [LARGE SCALE GENOMIC DNA]</scope>
    <source>
        <strain evidence="2 3">7124</strain>
    </source>
</reference>
<dbReference type="EMBL" id="JAAKGU010000007">
    <property type="protein sequence ID" value="NGM83937.1"/>
    <property type="molecule type" value="Genomic_DNA"/>
</dbReference>
<feature type="signal peptide" evidence="1">
    <location>
        <begin position="1"/>
        <end position="30"/>
    </location>
</feature>
<protein>
    <submittedName>
        <fullName evidence="2">Uncharacterized protein</fullName>
    </submittedName>
</protein>
<keyword evidence="1" id="KW-0732">Signal</keyword>
<dbReference type="Proteomes" id="UP000480151">
    <property type="component" value="Unassembled WGS sequence"/>
</dbReference>
<evidence type="ECO:0000313" key="3">
    <source>
        <dbReference type="Proteomes" id="UP000480151"/>
    </source>
</evidence>
<proteinExistence type="predicted"/>
<evidence type="ECO:0000313" key="2">
    <source>
        <dbReference type="EMBL" id="NGM83937.1"/>
    </source>
</evidence>
<comment type="caution">
    <text evidence="2">The sequence shown here is derived from an EMBL/GenBank/DDBJ whole genome shotgun (WGS) entry which is preliminary data.</text>
</comment>
<name>A0A6M1PK16_9BACL</name>
<sequence>MKNTILKRLLSAKLMVMIMVFFLFSSTVWAATAISSAMGSVTASKFAGTGTTADPYRIITTGTASGTGAFTAPSQFWGDSSQPNGVGTFAVTFEQFTGNTTEGELISSYNFDLGQNATSVWDGTWTYAFRFPAWTVFDTSTGDLRMAFPYKGNFDTFWEDWSYKFDVVSLTSGLSQAKQIQPGDTVKITYYGNYISSQTSRGTNYATNFSITDQNASATYYATVDGTGYATFSGANAIEYGGNYSVEKVQ</sequence>
<evidence type="ECO:0000256" key="1">
    <source>
        <dbReference type="SAM" id="SignalP"/>
    </source>
</evidence>
<accession>A0A6M1PK16</accession>
<feature type="chain" id="PRO_5026667477" evidence="1">
    <location>
        <begin position="31"/>
        <end position="250"/>
    </location>
</feature>